<evidence type="ECO:0000256" key="1">
    <source>
        <dbReference type="SAM" id="MobiDB-lite"/>
    </source>
</evidence>
<evidence type="ECO:0000313" key="2">
    <source>
        <dbReference type="EMBL" id="CAG8754948.1"/>
    </source>
</evidence>
<sequence>MGAPILETNNAITPEISLKSTNPDMTSTLSDCDSSDEKSLSSKASDENFRPTHHNLLTPQLK</sequence>
<evidence type="ECO:0000313" key="3">
    <source>
        <dbReference type="Proteomes" id="UP000789342"/>
    </source>
</evidence>
<comment type="caution">
    <text evidence="2">The sequence shown here is derived from an EMBL/GenBank/DDBJ whole genome shotgun (WGS) entry which is preliminary data.</text>
</comment>
<dbReference type="Proteomes" id="UP000789342">
    <property type="component" value="Unassembled WGS sequence"/>
</dbReference>
<organism evidence="2 3">
    <name type="scientific">Acaulospora morrowiae</name>
    <dbReference type="NCBI Taxonomy" id="94023"/>
    <lineage>
        <taxon>Eukaryota</taxon>
        <taxon>Fungi</taxon>
        <taxon>Fungi incertae sedis</taxon>
        <taxon>Mucoromycota</taxon>
        <taxon>Glomeromycotina</taxon>
        <taxon>Glomeromycetes</taxon>
        <taxon>Diversisporales</taxon>
        <taxon>Acaulosporaceae</taxon>
        <taxon>Acaulospora</taxon>
    </lineage>
</organism>
<protein>
    <submittedName>
        <fullName evidence="2">15251_t:CDS:1</fullName>
    </submittedName>
</protein>
<keyword evidence="3" id="KW-1185">Reference proteome</keyword>
<proteinExistence type="predicted"/>
<gene>
    <name evidence="2" type="ORF">AMORRO_LOCUS15542</name>
</gene>
<feature type="compositionally biased region" description="Polar residues" evidence="1">
    <location>
        <begin position="7"/>
        <end position="28"/>
    </location>
</feature>
<feature type="region of interest" description="Disordered" evidence="1">
    <location>
        <begin position="1"/>
        <end position="62"/>
    </location>
</feature>
<dbReference type="AlphaFoldDB" id="A0A9N9IY56"/>
<feature type="compositionally biased region" description="Basic and acidic residues" evidence="1">
    <location>
        <begin position="35"/>
        <end position="50"/>
    </location>
</feature>
<reference evidence="2" key="1">
    <citation type="submission" date="2021-06" db="EMBL/GenBank/DDBJ databases">
        <authorList>
            <person name="Kallberg Y."/>
            <person name="Tangrot J."/>
            <person name="Rosling A."/>
        </authorList>
    </citation>
    <scope>NUCLEOTIDE SEQUENCE</scope>
    <source>
        <strain evidence="2">CL551</strain>
    </source>
</reference>
<feature type="non-terminal residue" evidence="2">
    <location>
        <position position="62"/>
    </location>
</feature>
<dbReference type="EMBL" id="CAJVPV010037408">
    <property type="protein sequence ID" value="CAG8754948.1"/>
    <property type="molecule type" value="Genomic_DNA"/>
</dbReference>
<name>A0A9N9IY56_9GLOM</name>
<accession>A0A9N9IY56</accession>